<reference evidence="4" key="1">
    <citation type="journal article" date="2021" name="Front. Plant Sci.">
        <title>Chromosome-Scale Genome Assembly for Chinese Sour Jujube and Insights Into Its Genome Evolution and Domestication Signature.</title>
        <authorList>
            <person name="Shen L.-Y."/>
            <person name="Luo H."/>
            <person name="Wang X.-L."/>
            <person name="Wang X.-M."/>
            <person name="Qiu X.-J."/>
            <person name="Liu H."/>
            <person name="Zhou S.-S."/>
            <person name="Jia K.-H."/>
            <person name="Nie S."/>
            <person name="Bao Y.-T."/>
            <person name="Zhang R.-G."/>
            <person name="Yun Q.-Z."/>
            <person name="Chai Y.-H."/>
            <person name="Lu J.-Y."/>
            <person name="Li Y."/>
            <person name="Zhao S.-W."/>
            <person name="Mao J.-F."/>
            <person name="Jia S.-G."/>
            <person name="Mao Y.-M."/>
        </authorList>
    </citation>
    <scope>NUCLEOTIDE SEQUENCE</scope>
    <source>
        <strain evidence="4">AT0</strain>
        <tissue evidence="4">Leaf</tissue>
    </source>
</reference>
<protein>
    <recommendedName>
        <fullName evidence="6">BAHD acyltransferase At5g47980-like</fullName>
    </recommendedName>
</protein>
<dbReference type="Gene3D" id="3.30.559.10">
    <property type="entry name" value="Chloramphenicol acetyltransferase-like domain"/>
    <property type="match status" value="3"/>
</dbReference>
<evidence type="ECO:0000256" key="2">
    <source>
        <dbReference type="ARBA" id="ARBA00022679"/>
    </source>
</evidence>
<dbReference type="GO" id="GO:0016746">
    <property type="term" value="F:acyltransferase activity"/>
    <property type="evidence" value="ECO:0007669"/>
    <property type="project" value="UniProtKB-KW"/>
</dbReference>
<accession>A0A978V319</accession>
<evidence type="ECO:0008006" key="6">
    <source>
        <dbReference type="Google" id="ProtNLM"/>
    </source>
</evidence>
<dbReference type="Pfam" id="PF02458">
    <property type="entry name" value="Transferase"/>
    <property type="match status" value="2"/>
</dbReference>
<organism evidence="4 5">
    <name type="scientific">Ziziphus jujuba var. spinosa</name>
    <dbReference type="NCBI Taxonomy" id="714518"/>
    <lineage>
        <taxon>Eukaryota</taxon>
        <taxon>Viridiplantae</taxon>
        <taxon>Streptophyta</taxon>
        <taxon>Embryophyta</taxon>
        <taxon>Tracheophyta</taxon>
        <taxon>Spermatophyta</taxon>
        <taxon>Magnoliopsida</taxon>
        <taxon>eudicotyledons</taxon>
        <taxon>Gunneridae</taxon>
        <taxon>Pentapetalae</taxon>
        <taxon>rosids</taxon>
        <taxon>fabids</taxon>
        <taxon>Rosales</taxon>
        <taxon>Rhamnaceae</taxon>
        <taxon>Paliureae</taxon>
        <taxon>Ziziphus</taxon>
    </lineage>
</organism>
<evidence type="ECO:0000256" key="1">
    <source>
        <dbReference type="ARBA" id="ARBA00009861"/>
    </source>
</evidence>
<comment type="caution">
    <text evidence="4">The sequence shown here is derived from an EMBL/GenBank/DDBJ whole genome shotgun (WGS) entry which is preliminary data.</text>
</comment>
<dbReference type="EMBL" id="JAEACU010000007">
    <property type="protein sequence ID" value="KAH7521752.1"/>
    <property type="molecule type" value="Genomic_DNA"/>
</dbReference>
<evidence type="ECO:0000256" key="3">
    <source>
        <dbReference type="ARBA" id="ARBA00023315"/>
    </source>
</evidence>
<name>A0A978V319_ZIZJJ</name>
<sequence>MATDMNIVEVILREIVKPSSPTPHHFKTHELCFIDHSVPLMYFPLLLFYSHDNSIHDSRSVGGKDQPSNDKDLEKPDIQLLRQFLAAEPESQGARISPLLLVQATFFECGGMAIGLSVLHNAMDAASLTTSLNSYIYSGKVKSKEVCVRNFKPTKIAALQCKAASESVKNPTRVEAVCALLWKSAMEASESNKGSLKPSVFCQVINLHPRTAPPLPENLVGNLIGKFPAKLE</sequence>
<keyword evidence="2" id="KW-0808">Transferase</keyword>
<evidence type="ECO:0000313" key="4">
    <source>
        <dbReference type="EMBL" id="KAH7521752.1"/>
    </source>
</evidence>
<dbReference type="InterPro" id="IPR023213">
    <property type="entry name" value="CAT-like_dom_sf"/>
</dbReference>
<evidence type="ECO:0000313" key="5">
    <source>
        <dbReference type="Proteomes" id="UP000813462"/>
    </source>
</evidence>
<dbReference type="AlphaFoldDB" id="A0A978V319"/>
<gene>
    <name evidence="4" type="ORF">FEM48_Zijuj07G0065800</name>
</gene>
<proteinExistence type="inferred from homology"/>
<dbReference type="PANTHER" id="PTHR31623:SF122">
    <property type="entry name" value="HXXXD-TYPE ACYL-TRANSFERASE FAMILY PROTEIN"/>
    <property type="match status" value="1"/>
</dbReference>
<dbReference type="Proteomes" id="UP000813462">
    <property type="component" value="Unassembled WGS sequence"/>
</dbReference>
<keyword evidence="3" id="KW-0012">Acyltransferase</keyword>
<dbReference type="PANTHER" id="PTHR31623">
    <property type="entry name" value="F21J9.9"/>
    <property type="match status" value="1"/>
</dbReference>
<comment type="similarity">
    <text evidence="1">Belongs to the plant acyltransferase family.</text>
</comment>